<dbReference type="RefSeq" id="XP_012194673.1">
    <property type="nucleotide sequence ID" value="XM_012339283.1"/>
</dbReference>
<dbReference type="GO" id="GO:0052745">
    <property type="term" value="F:inositol phosphate phosphatase activity"/>
    <property type="evidence" value="ECO:0007669"/>
    <property type="project" value="TreeGrafter"/>
</dbReference>
<evidence type="ECO:0000256" key="10">
    <source>
        <dbReference type="ARBA" id="ARBA00023180"/>
    </source>
</evidence>
<organism evidence="17 18">
    <name type="scientific">Saprolegnia parasitica (strain CBS 223.65)</name>
    <dbReference type="NCBI Taxonomy" id="695850"/>
    <lineage>
        <taxon>Eukaryota</taxon>
        <taxon>Sar</taxon>
        <taxon>Stramenopiles</taxon>
        <taxon>Oomycota</taxon>
        <taxon>Saprolegniomycetes</taxon>
        <taxon>Saprolegniales</taxon>
        <taxon>Saprolegniaceae</taxon>
        <taxon>Saprolegnia</taxon>
    </lineage>
</organism>
<protein>
    <recommendedName>
        <fullName evidence="5">Multiple inositol polyphosphate phosphatase 1</fullName>
        <ecNumber evidence="4">3.1.3.62</ecNumber>
        <ecNumber evidence="3">3.1.3.80</ecNumber>
    </recommendedName>
    <alternativeName>
        <fullName evidence="11">2,3-bisphosphoglycerate 3-phosphatase</fullName>
    </alternativeName>
</protein>
<dbReference type="GeneID" id="24123694"/>
<reference evidence="17 18" key="1">
    <citation type="journal article" date="2013" name="PLoS Genet.">
        <title>Distinctive expansion of potential virulence genes in the genome of the oomycete fish pathogen Saprolegnia parasitica.</title>
        <authorList>
            <person name="Jiang R.H."/>
            <person name="de Bruijn I."/>
            <person name="Haas B.J."/>
            <person name="Belmonte R."/>
            <person name="Lobach L."/>
            <person name="Christie J."/>
            <person name="van den Ackerveken G."/>
            <person name="Bottin A."/>
            <person name="Bulone V."/>
            <person name="Diaz-Moreno S.M."/>
            <person name="Dumas B."/>
            <person name="Fan L."/>
            <person name="Gaulin E."/>
            <person name="Govers F."/>
            <person name="Grenville-Briggs L.J."/>
            <person name="Horner N.R."/>
            <person name="Levin J.Z."/>
            <person name="Mammella M."/>
            <person name="Meijer H.J."/>
            <person name="Morris P."/>
            <person name="Nusbaum C."/>
            <person name="Oome S."/>
            <person name="Phillips A.J."/>
            <person name="van Rooyen D."/>
            <person name="Rzeszutek E."/>
            <person name="Saraiva M."/>
            <person name="Secombes C.J."/>
            <person name="Seidl M.F."/>
            <person name="Snel B."/>
            <person name="Stassen J.H."/>
            <person name="Sykes S."/>
            <person name="Tripathy S."/>
            <person name="van den Berg H."/>
            <person name="Vega-Arreguin J.C."/>
            <person name="Wawra S."/>
            <person name="Young S.K."/>
            <person name="Zeng Q."/>
            <person name="Dieguez-Uribeondo J."/>
            <person name="Russ C."/>
            <person name="Tyler B.M."/>
            <person name="van West P."/>
        </authorList>
    </citation>
    <scope>NUCLEOTIDE SEQUENCE [LARGE SCALE GENOMIC DNA]</scope>
    <source>
        <strain evidence="17 18">CBS 223.65</strain>
    </source>
</reference>
<evidence type="ECO:0000313" key="18">
    <source>
        <dbReference type="Proteomes" id="UP000030745"/>
    </source>
</evidence>
<keyword evidence="10" id="KW-0325">Glycoprotein</keyword>
<dbReference type="PANTHER" id="PTHR20963">
    <property type="entry name" value="MULTIPLE INOSITOL POLYPHOSPHATE PHOSPHATASE-RELATED"/>
    <property type="match status" value="1"/>
</dbReference>
<comment type="similarity">
    <text evidence="2">Belongs to the histidine acid phosphatase family. MINPP1 subfamily.</text>
</comment>
<keyword evidence="7" id="KW-0732">Signal</keyword>
<evidence type="ECO:0000256" key="2">
    <source>
        <dbReference type="ARBA" id="ARBA00008422"/>
    </source>
</evidence>
<dbReference type="EC" id="3.1.3.62" evidence="4"/>
<evidence type="ECO:0000256" key="1">
    <source>
        <dbReference type="ARBA" id="ARBA00004236"/>
    </source>
</evidence>
<evidence type="ECO:0000256" key="15">
    <source>
        <dbReference type="ARBA" id="ARBA00043832"/>
    </source>
</evidence>
<keyword evidence="18" id="KW-1185">Reference proteome</keyword>
<comment type="catalytic activity">
    <reaction evidence="13">
        <text>1D-myo-inositol 1,2,4,5,6-pentakisphosphate + H2O = 1D-myo-inositol 1,2,5,6-tetrakisphosphate + phosphate</text>
        <dbReference type="Rhea" id="RHEA:77115"/>
        <dbReference type="ChEBI" id="CHEBI:15377"/>
        <dbReference type="ChEBI" id="CHEBI:43474"/>
        <dbReference type="ChEBI" id="CHEBI:57798"/>
        <dbReference type="ChEBI" id="CHEBI:195535"/>
        <dbReference type="EC" id="3.1.3.62"/>
    </reaction>
    <physiologicalReaction direction="left-to-right" evidence="13">
        <dbReference type="Rhea" id="RHEA:77116"/>
    </physiologicalReaction>
</comment>
<dbReference type="OrthoDB" id="6509975at2759"/>
<dbReference type="PANTHER" id="PTHR20963:SF8">
    <property type="entry name" value="MULTIPLE INOSITOL POLYPHOSPHATE PHOSPHATASE 1"/>
    <property type="match status" value="1"/>
</dbReference>
<keyword evidence="6" id="KW-1003">Cell membrane</keyword>
<keyword evidence="8" id="KW-0378">Hydrolase</keyword>
<dbReference type="VEuPathDB" id="FungiDB:SPRG_01084"/>
<dbReference type="OMA" id="ANSPWFA"/>
<dbReference type="Proteomes" id="UP000030745">
    <property type="component" value="Unassembled WGS sequence"/>
</dbReference>
<name>A0A067D0I2_SAPPC</name>
<comment type="catalytic activity">
    <reaction evidence="14">
        <text>1D-myo-inositol hexakisphosphate + H2O = 1D-myo-inositol 1,2,4,5,6-pentakisphosphate + phosphate</text>
        <dbReference type="Rhea" id="RHEA:16989"/>
        <dbReference type="ChEBI" id="CHEBI:15377"/>
        <dbReference type="ChEBI" id="CHEBI:43474"/>
        <dbReference type="ChEBI" id="CHEBI:57798"/>
        <dbReference type="ChEBI" id="CHEBI:58130"/>
        <dbReference type="EC" id="3.1.3.62"/>
    </reaction>
    <physiologicalReaction direction="left-to-right" evidence="14">
        <dbReference type="Rhea" id="RHEA:16990"/>
    </physiologicalReaction>
</comment>
<accession>A0A067D0I2</accession>
<dbReference type="InterPro" id="IPR029033">
    <property type="entry name" value="His_PPase_superfam"/>
</dbReference>
<dbReference type="CDD" id="cd07061">
    <property type="entry name" value="HP_HAP_like"/>
    <property type="match status" value="1"/>
</dbReference>
<evidence type="ECO:0000256" key="4">
    <source>
        <dbReference type="ARBA" id="ARBA00013040"/>
    </source>
</evidence>
<dbReference type="AlphaFoldDB" id="A0A067D0I2"/>
<dbReference type="PIRSF" id="PIRSF000894">
    <property type="entry name" value="Acid_phosphatase"/>
    <property type="match status" value="1"/>
</dbReference>
<dbReference type="KEGG" id="spar:SPRG_01084"/>
<evidence type="ECO:0000256" key="14">
    <source>
        <dbReference type="ARBA" id="ARBA00043691"/>
    </source>
</evidence>
<dbReference type="Pfam" id="PF00328">
    <property type="entry name" value="His_Phos_2"/>
    <property type="match status" value="1"/>
</dbReference>
<dbReference type="GO" id="GO:0003993">
    <property type="term" value="F:acid phosphatase activity"/>
    <property type="evidence" value="ECO:0007669"/>
    <property type="project" value="TreeGrafter"/>
</dbReference>
<dbReference type="EC" id="3.1.3.80" evidence="3"/>
<comment type="catalytic activity">
    <reaction evidence="15">
        <text>(2R)-2,3-bisphosphoglycerate + H2O = (2R)-2-phosphoglycerate + phosphate</text>
        <dbReference type="Rhea" id="RHEA:27381"/>
        <dbReference type="ChEBI" id="CHEBI:15377"/>
        <dbReference type="ChEBI" id="CHEBI:43474"/>
        <dbReference type="ChEBI" id="CHEBI:58248"/>
        <dbReference type="ChEBI" id="CHEBI:58289"/>
        <dbReference type="EC" id="3.1.3.80"/>
    </reaction>
    <physiologicalReaction direction="left-to-right" evidence="15">
        <dbReference type="Rhea" id="RHEA:27382"/>
    </physiologicalReaction>
</comment>
<dbReference type="InterPro" id="IPR016274">
    <property type="entry name" value="Histidine_acid_Pase_euk"/>
</dbReference>
<evidence type="ECO:0000256" key="11">
    <source>
        <dbReference type="ARBA" id="ARBA00031642"/>
    </source>
</evidence>
<evidence type="ECO:0000256" key="3">
    <source>
        <dbReference type="ARBA" id="ARBA00012976"/>
    </source>
</evidence>
<feature type="disulfide bond" evidence="16">
    <location>
        <begin position="241"/>
        <end position="255"/>
    </location>
</feature>
<evidence type="ECO:0000256" key="16">
    <source>
        <dbReference type="PIRSR" id="PIRSR000894-2"/>
    </source>
</evidence>
<comment type="subcellular location">
    <subcellularLocation>
        <location evidence="1">Cell membrane</location>
    </subcellularLocation>
</comment>
<dbReference type="InterPro" id="IPR000560">
    <property type="entry name" value="His_Pase_clade-2"/>
</dbReference>
<sequence length="422" mass="46769">MRIVLLATAALAVRHVPIDDFELTQRLATKTPYYSQAEPFEIDAPAGCTPVQVNMVVRHGTRFPTAKVIKKIASVAAKLQSQASSVPEWLHAYDVEHEFPLAREAELAPAGVDELVGLGDRVRQKFGLAFQASYDEAAYVFEHTWKTRTAQSAQAFAHGFFRGDDAAVVYQVAPKGRDVELRFFDNCPQFTAAVDDNSTAWSEYASFPTSPSMQANVDEFRSTLQMPSLTASDLDAAYEACAFDVAVHHRQDRWCSLFGVDLLASMEYFKDLKAYYKKSYGNPLAYEIAAPLLSSMLAGMADVRDGKDQREGHFRFAHAETILPLSSLLGYKKGDRPLQAAALQPQRHFKSAVVSPFGANIAFVLYACGNNAADHVVQLQINEKQLPIPGLACIFCPLAQLEAHFARYTAMDFDHICQLRNE</sequence>
<dbReference type="GO" id="GO:0034417">
    <property type="term" value="F:bisphosphoglycerate 3-phosphatase activity"/>
    <property type="evidence" value="ECO:0007669"/>
    <property type="project" value="UniProtKB-EC"/>
</dbReference>
<dbReference type="EMBL" id="KK583190">
    <property type="protein sequence ID" value="KDO35020.1"/>
    <property type="molecule type" value="Genomic_DNA"/>
</dbReference>
<evidence type="ECO:0000256" key="12">
    <source>
        <dbReference type="ARBA" id="ARBA00043668"/>
    </source>
</evidence>
<keyword evidence="16" id="KW-1015">Disulfide bond</keyword>
<evidence type="ECO:0000256" key="13">
    <source>
        <dbReference type="ARBA" id="ARBA00043671"/>
    </source>
</evidence>
<evidence type="ECO:0000256" key="8">
    <source>
        <dbReference type="ARBA" id="ARBA00022801"/>
    </source>
</evidence>
<evidence type="ECO:0000256" key="6">
    <source>
        <dbReference type="ARBA" id="ARBA00022475"/>
    </source>
</evidence>
<feature type="disulfide bond" evidence="16">
    <location>
        <begin position="48"/>
        <end position="368"/>
    </location>
</feature>
<evidence type="ECO:0000313" key="17">
    <source>
        <dbReference type="EMBL" id="KDO35020.1"/>
    </source>
</evidence>
<dbReference type="GO" id="GO:0005886">
    <property type="term" value="C:plasma membrane"/>
    <property type="evidence" value="ECO:0007669"/>
    <property type="project" value="UniProtKB-SubCell"/>
</dbReference>
<keyword evidence="9" id="KW-0472">Membrane</keyword>
<dbReference type="STRING" id="695850.A0A067D0I2"/>
<evidence type="ECO:0000256" key="5">
    <source>
        <dbReference type="ARBA" id="ARBA00018097"/>
    </source>
</evidence>
<proteinExistence type="inferred from homology"/>
<dbReference type="Gene3D" id="3.40.50.1240">
    <property type="entry name" value="Phosphoglycerate mutase-like"/>
    <property type="match status" value="1"/>
</dbReference>
<evidence type="ECO:0000256" key="7">
    <source>
        <dbReference type="ARBA" id="ARBA00022729"/>
    </source>
</evidence>
<comment type="catalytic activity">
    <reaction evidence="12">
        <text>1D-myo-inositol 1,2,5,6-tetrakisphosphate + H2O = 1D-myo-inositol 1,2,6-trisphosphate + phosphate</text>
        <dbReference type="Rhea" id="RHEA:77119"/>
        <dbReference type="ChEBI" id="CHEBI:15377"/>
        <dbReference type="ChEBI" id="CHEBI:43474"/>
        <dbReference type="ChEBI" id="CHEBI:195535"/>
        <dbReference type="ChEBI" id="CHEBI:195537"/>
        <dbReference type="EC" id="3.1.3.62"/>
    </reaction>
    <physiologicalReaction direction="left-to-right" evidence="12">
        <dbReference type="Rhea" id="RHEA:77120"/>
    </physiologicalReaction>
</comment>
<gene>
    <name evidence="17" type="ORF">SPRG_01084</name>
</gene>
<dbReference type="SUPFAM" id="SSF53254">
    <property type="entry name" value="Phosphoglycerate mutase-like"/>
    <property type="match status" value="1"/>
</dbReference>
<evidence type="ECO:0000256" key="9">
    <source>
        <dbReference type="ARBA" id="ARBA00023136"/>
    </source>
</evidence>